<feature type="transmembrane region" description="Helical" evidence="6">
    <location>
        <begin position="392"/>
        <end position="418"/>
    </location>
</feature>
<dbReference type="InterPro" id="IPR004477">
    <property type="entry name" value="ComEC_N"/>
</dbReference>
<dbReference type="NCBIfam" id="TIGR00360">
    <property type="entry name" value="ComEC_N-term"/>
    <property type="match status" value="1"/>
</dbReference>
<feature type="domain" description="ComEC/Rec2-related protein" evidence="7">
    <location>
        <begin position="215"/>
        <end position="477"/>
    </location>
</feature>
<evidence type="ECO:0000256" key="2">
    <source>
        <dbReference type="ARBA" id="ARBA00022475"/>
    </source>
</evidence>
<dbReference type="AlphaFoldDB" id="A0A9D1Z1E1"/>
<dbReference type="EMBL" id="DXDA01000056">
    <property type="protein sequence ID" value="HIY69057.1"/>
    <property type="molecule type" value="Genomic_DNA"/>
</dbReference>
<dbReference type="Pfam" id="PF03772">
    <property type="entry name" value="Competence"/>
    <property type="match status" value="1"/>
</dbReference>
<feature type="transmembrane region" description="Helical" evidence="6">
    <location>
        <begin position="425"/>
        <end position="445"/>
    </location>
</feature>
<reference evidence="9" key="1">
    <citation type="journal article" date="2021" name="PeerJ">
        <title>Extensive microbial diversity within the chicken gut microbiome revealed by metagenomics and culture.</title>
        <authorList>
            <person name="Gilroy R."/>
            <person name="Ravi A."/>
            <person name="Getino M."/>
            <person name="Pursley I."/>
            <person name="Horton D.L."/>
            <person name="Alikhan N.F."/>
            <person name="Baker D."/>
            <person name="Gharbi K."/>
            <person name="Hall N."/>
            <person name="Watson M."/>
            <person name="Adriaenssens E.M."/>
            <person name="Foster-Nyarko E."/>
            <person name="Jarju S."/>
            <person name="Secka A."/>
            <person name="Antonio M."/>
            <person name="Oren A."/>
            <person name="Chaudhuri R.R."/>
            <person name="La Ragione R."/>
            <person name="Hildebrand F."/>
            <person name="Pallen M.J."/>
        </authorList>
    </citation>
    <scope>NUCLEOTIDE SEQUENCE</scope>
    <source>
        <strain evidence="9">5134</strain>
    </source>
</reference>
<sequence length="492" mass="53317">MKIACLLDRLNRMPMVKLLAPFAAGIALAGVYELPLWFLAGAFVCTGVLALLFRSAAAAVAMLLTSGFAAAQLQTPEITVPREVYTAYEVVVEGFPVERERYSTADAAVTVWRDPTNGHWHASEARIRLYADSLTELRDGERIRCRGRVKPFQGGAESYRRLMERRGYAGTLWIGERAILDREEPRGVSLHRRAVERLDRLPMAPEARAVVEAMAAGERRGIPAELRTVYSRSGFSHLLAVSGLHTGIVFVVVNALLWWLPLLRRGHLWKNLLAAAAIWLFVAAAGFPPSAVRAAVMCTFLQAALAAASEYVAMNALALAAFGMLLWNPNWIGDLSFLLSFLAVAGILLWGVPLCRRCRTRHRWLNAVIDAYVIGLTATLATAPLVSHTFGIVPLAGLVVNPVAILLAGVVVFGGALWMLLPVGWFAPLFGLVTGKAAETINLLARATAALPGGATDLRLGSRTTVLLYAVFLLATLAAGCREPKKSLPLRP</sequence>
<keyword evidence="5 6" id="KW-0472">Membrane</keyword>
<comment type="subcellular location">
    <subcellularLocation>
        <location evidence="1">Cell membrane</location>
        <topology evidence="1">Multi-pass membrane protein</topology>
    </subcellularLocation>
</comment>
<feature type="domain" description="DUF4131" evidence="8">
    <location>
        <begin position="34"/>
        <end position="174"/>
    </location>
</feature>
<accession>A0A9D1Z1E1</accession>
<evidence type="ECO:0000256" key="1">
    <source>
        <dbReference type="ARBA" id="ARBA00004651"/>
    </source>
</evidence>
<protein>
    <submittedName>
        <fullName evidence="9">ComEC family competence protein</fullName>
    </submittedName>
</protein>
<evidence type="ECO:0000259" key="7">
    <source>
        <dbReference type="Pfam" id="PF03772"/>
    </source>
</evidence>
<dbReference type="GO" id="GO:0005886">
    <property type="term" value="C:plasma membrane"/>
    <property type="evidence" value="ECO:0007669"/>
    <property type="project" value="UniProtKB-SubCell"/>
</dbReference>
<gene>
    <name evidence="9" type="ORF">H9828_06545</name>
</gene>
<feature type="transmembrane region" description="Helical" evidence="6">
    <location>
        <begin position="364"/>
        <end position="386"/>
    </location>
</feature>
<evidence type="ECO:0000256" key="3">
    <source>
        <dbReference type="ARBA" id="ARBA00022692"/>
    </source>
</evidence>
<evidence type="ECO:0000256" key="4">
    <source>
        <dbReference type="ARBA" id="ARBA00022989"/>
    </source>
</evidence>
<feature type="transmembrane region" description="Helical" evidence="6">
    <location>
        <begin position="465"/>
        <end position="481"/>
    </location>
</feature>
<dbReference type="PANTHER" id="PTHR30619">
    <property type="entry name" value="DNA INTERNALIZATION/COMPETENCE PROTEIN COMEC/REC2"/>
    <property type="match status" value="1"/>
</dbReference>
<evidence type="ECO:0000313" key="10">
    <source>
        <dbReference type="Proteomes" id="UP000886844"/>
    </source>
</evidence>
<comment type="caution">
    <text evidence="9">The sequence shown here is derived from an EMBL/GenBank/DDBJ whole genome shotgun (WGS) entry which is preliminary data.</text>
</comment>
<feature type="transmembrane region" description="Helical" evidence="6">
    <location>
        <begin position="39"/>
        <end position="64"/>
    </location>
</feature>
<proteinExistence type="predicted"/>
<keyword evidence="4 6" id="KW-1133">Transmembrane helix</keyword>
<feature type="transmembrane region" description="Helical" evidence="6">
    <location>
        <begin position="272"/>
        <end position="292"/>
    </location>
</feature>
<feature type="transmembrane region" description="Helical" evidence="6">
    <location>
        <begin position="237"/>
        <end position="260"/>
    </location>
</feature>
<dbReference type="Proteomes" id="UP000886844">
    <property type="component" value="Unassembled WGS sequence"/>
</dbReference>
<evidence type="ECO:0000259" key="8">
    <source>
        <dbReference type="Pfam" id="PF13567"/>
    </source>
</evidence>
<feature type="transmembrane region" description="Helical" evidence="6">
    <location>
        <begin position="331"/>
        <end position="352"/>
    </location>
</feature>
<evidence type="ECO:0000313" key="9">
    <source>
        <dbReference type="EMBL" id="HIY69057.1"/>
    </source>
</evidence>
<dbReference type="InterPro" id="IPR052159">
    <property type="entry name" value="Competence_DNA_uptake"/>
</dbReference>
<name>A0A9D1Z1E1_9BACT</name>
<reference evidence="9" key="2">
    <citation type="submission" date="2021-04" db="EMBL/GenBank/DDBJ databases">
        <authorList>
            <person name="Gilroy R."/>
        </authorList>
    </citation>
    <scope>NUCLEOTIDE SEQUENCE</scope>
    <source>
        <strain evidence="9">5134</strain>
    </source>
</reference>
<organism evidence="9 10">
    <name type="scientific">Candidatus Alistipes intestinigallinarum</name>
    <dbReference type="NCBI Taxonomy" id="2838440"/>
    <lineage>
        <taxon>Bacteria</taxon>
        <taxon>Pseudomonadati</taxon>
        <taxon>Bacteroidota</taxon>
        <taxon>Bacteroidia</taxon>
        <taxon>Bacteroidales</taxon>
        <taxon>Rikenellaceae</taxon>
        <taxon>Alistipes</taxon>
    </lineage>
</organism>
<feature type="transmembrane region" description="Helical" evidence="6">
    <location>
        <begin position="304"/>
        <end position="325"/>
    </location>
</feature>
<dbReference type="PANTHER" id="PTHR30619:SF1">
    <property type="entry name" value="RECOMBINATION PROTEIN 2"/>
    <property type="match status" value="1"/>
</dbReference>
<dbReference type="InterPro" id="IPR025405">
    <property type="entry name" value="DUF4131"/>
</dbReference>
<dbReference type="Pfam" id="PF13567">
    <property type="entry name" value="DUF4131"/>
    <property type="match status" value="1"/>
</dbReference>
<evidence type="ECO:0000256" key="6">
    <source>
        <dbReference type="SAM" id="Phobius"/>
    </source>
</evidence>
<evidence type="ECO:0000256" key="5">
    <source>
        <dbReference type="ARBA" id="ARBA00023136"/>
    </source>
</evidence>
<keyword evidence="3 6" id="KW-0812">Transmembrane</keyword>
<keyword evidence="2" id="KW-1003">Cell membrane</keyword>